<dbReference type="OrthoDB" id="2906425at2759"/>
<dbReference type="AlphaFoldDB" id="A0A319CBA9"/>
<keyword evidence="2" id="KW-1185">Reference proteome</keyword>
<protein>
    <recommendedName>
        <fullName evidence="3">Aminoglycoside phosphotransferase domain-containing protein</fullName>
    </recommendedName>
</protein>
<dbReference type="VEuPathDB" id="FungiDB:BO82DRAFT_374011"/>
<dbReference type="SUPFAM" id="SSF56112">
    <property type="entry name" value="Protein kinase-like (PK-like)"/>
    <property type="match status" value="1"/>
</dbReference>
<organism evidence="1 2">
    <name type="scientific">Aspergillus uvarum CBS 121591</name>
    <dbReference type="NCBI Taxonomy" id="1448315"/>
    <lineage>
        <taxon>Eukaryota</taxon>
        <taxon>Fungi</taxon>
        <taxon>Dikarya</taxon>
        <taxon>Ascomycota</taxon>
        <taxon>Pezizomycotina</taxon>
        <taxon>Eurotiomycetes</taxon>
        <taxon>Eurotiomycetidae</taxon>
        <taxon>Eurotiales</taxon>
        <taxon>Aspergillaceae</taxon>
        <taxon>Aspergillus</taxon>
        <taxon>Aspergillus subgen. Circumdati</taxon>
    </lineage>
</organism>
<dbReference type="Proteomes" id="UP000248340">
    <property type="component" value="Unassembled WGS sequence"/>
</dbReference>
<evidence type="ECO:0000313" key="1">
    <source>
        <dbReference type="EMBL" id="PYH82504.1"/>
    </source>
</evidence>
<evidence type="ECO:0008006" key="3">
    <source>
        <dbReference type="Google" id="ProtNLM"/>
    </source>
</evidence>
<dbReference type="EMBL" id="KZ821695">
    <property type="protein sequence ID" value="PYH82504.1"/>
    <property type="molecule type" value="Genomic_DNA"/>
</dbReference>
<reference evidence="1 2" key="1">
    <citation type="submission" date="2016-12" db="EMBL/GenBank/DDBJ databases">
        <title>The genomes of Aspergillus section Nigri reveals drivers in fungal speciation.</title>
        <authorList>
            <consortium name="DOE Joint Genome Institute"/>
            <person name="Vesth T.C."/>
            <person name="Nybo J."/>
            <person name="Theobald S."/>
            <person name="Brandl J."/>
            <person name="Frisvad J.C."/>
            <person name="Nielsen K.F."/>
            <person name="Lyhne E.K."/>
            <person name="Kogle M.E."/>
            <person name="Kuo A."/>
            <person name="Riley R."/>
            <person name="Clum A."/>
            <person name="Nolan M."/>
            <person name="Lipzen A."/>
            <person name="Salamov A."/>
            <person name="Henrissat B."/>
            <person name="Wiebenga A."/>
            <person name="De Vries R.P."/>
            <person name="Grigoriev I.V."/>
            <person name="Mortensen U.H."/>
            <person name="Andersen M.R."/>
            <person name="Baker S.E."/>
        </authorList>
    </citation>
    <scope>NUCLEOTIDE SEQUENCE [LARGE SCALE GENOMIC DNA]</scope>
    <source>
        <strain evidence="1 2">CBS 121591</strain>
    </source>
</reference>
<dbReference type="GeneID" id="37140137"/>
<evidence type="ECO:0000313" key="2">
    <source>
        <dbReference type="Proteomes" id="UP000248340"/>
    </source>
</evidence>
<proteinExistence type="predicted"/>
<accession>A0A319CBA9</accession>
<dbReference type="STRING" id="1448315.A0A319CBA9"/>
<sequence>MGAASVDRGSLHDCRVPGPSLDFGPLDTIQDSHWHLRRELKFYPKLQADAQELIRQQQSKFWPLTFTHGDLSSLNILVREDDIVNPQNLLWVHEIDKFLEPMPEELAIERLRQKWVGDVQGRPQSYIV</sequence>
<name>A0A319CBA9_9EURO</name>
<dbReference type="InterPro" id="IPR011009">
    <property type="entry name" value="Kinase-like_dom_sf"/>
</dbReference>
<gene>
    <name evidence="1" type="ORF">BO82DRAFT_374011</name>
</gene>
<dbReference type="RefSeq" id="XP_025492704.1">
    <property type="nucleotide sequence ID" value="XM_025637395.1"/>
</dbReference>